<proteinExistence type="predicted"/>
<feature type="transmembrane region" description="Helical" evidence="8">
    <location>
        <begin position="139"/>
        <end position="170"/>
    </location>
</feature>
<keyword evidence="11" id="KW-1185">Reference proteome</keyword>
<comment type="subcellular location">
    <subcellularLocation>
        <location evidence="1">Cell inner membrane</location>
        <topology evidence="1">Multi-pass membrane protein</topology>
    </subcellularLocation>
</comment>
<dbReference type="PANTHER" id="PTHR43357">
    <property type="entry name" value="INNER MEMBRANE ABC TRANSPORTER PERMEASE PROTEIN YDCV"/>
    <property type="match status" value="1"/>
</dbReference>
<organism evidence="10 11">
    <name type="scientific">Novosphingobium beihaiensis</name>
    <dbReference type="NCBI Taxonomy" id="2930389"/>
    <lineage>
        <taxon>Bacteria</taxon>
        <taxon>Pseudomonadati</taxon>
        <taxon>Pseudomonadota</taxon>
        <taxon>Alphaproteobacteria</taxon>
        <taxon>Sphingomonadales</taxon>
        <taxon>Sphingomonadaceae</taxon>
        <taxon>Novosphingobium</taxon>
    </lineage>
</organism>
<evidence type="ECO:0000313" key="11">
    <source>
        <dbReference type="Proteomes" id="UP001202281"/>
    </source>
</evidence>
<evidence type="ECO:0000256" key="6">
    <source>
        <dbReference type="ARBA" id="ARBA00022989"/>
    </source>
</evidence>
<keyword evidence="3" id="KW-1003">Cell membrane</keyword>
<feature type="transmembrane region" description="Helical" evidence="8">
    <location>
        <begin position="190"/>
        <end position="212"/>
    </location>
</feature>
<feature type="transmembrane region" description="Helical" evidence="8">
    <location>
        <begin position="46"/>
        <end position="70"/>
    </location>
</feature>
<evidence type="ECO:0000256" key="3">
    <source>
        <dbReference type="ARBA" id="ARBA00022475"/>
    </source>
</evidence>
<dbReference type="SUPFAM" id="SSF161098">
    <property type="entry name" value="MetI-like"/>
    <property type="match status" value="2"/>
</dbReference>
<feature type="transmembrane region" description="Helical" evidence="8">
    <location>
        <begin position="403"/>
        <end position="421"/>
    </location>
</feature>
<dbReference type="Gene3D" id="1.10.3720.10">
    <property type="entry name" value="MetI-like"/>
    <property type="match status" value="2"/>
</dbReference>
<keyword evidence="7 8" id="KW-0472">Membrane</keyword>
<dbReference type="EMBL" id="JALHLG010000003">
    <property type="protein sequence ID" value="MCJ2185805.1"/>
    <property type="molecule type" value="Genomic_DNA"/>
</dbReference>
<feature type="transmembrane region" description="Helical" evidence="8">
    <location>
        <begin position="104"/>
        <end position="127"/>
    </location>
</feature>
<feature type="transmembrane region" description="Helical" evidence="8">
    <location>
        <begin position="466"/>
        <end position="487"/>
    </location>
</feature>
<feature type="domain" description="ABC transmembrane type-1" evidence="9">
    <location>
        <begin position="394"/>
        <end position="588"/>
    </location>
</feature>
<keyword evidence="5 8" id="KW-0812">Transmembrane</keyword>
<dbReference type="InterPro" id="IPR000515">
    <property type="entry name" value="MetI-like"/>
</dbReference>
<evidence type="ECO:0000313" key="10">
    <source>
        <dbReference type="EMBL" id="MCJ2185805.1"/>
    </source>
</evidence>
<dbReference type="CDD" id="cd06261">
    <property type="entry name" value="TM_PBP2"/>
    <property type="match status" value="1"/>
</dbReference>
<evidence type="ECO:0000256" key="7">
    <source>
        <dbReference type="ARBA" id="ARBA00023136"/>
    </source>
</evidence>
<evidence type="ECO:0000259" key="9">
    <source>
        <dbReference type="PROSITE" id="PS50928"/>
    </source>
</evidence>
<comment type="caution">
    <text evidence="10">The sequence shown here is derived from an EMBL/GenBank/DDBJ whole genome shotgun (WGS) entry which is preliminary data.</text>
</comment>
<feature type="transmembrane region" description="Helical" evidence="8">
    <location>
        <begin position="252"/>
        <end position="277"/>
    </location>
</feature>
<reference evidence="10 11" key="1">
    <citation type="submission" date="2022-04" db="EMBL/GenBank/DDBJ databases">
        <title>Identification of a novel bacterium isolated from mangrove sediments.</title>
        <authorList>
            <person name="Pan X."/>
        </authorList>
    </citation>
    <scope>NUCLEOTIDE SEQUENCE [LARGE SCALE GENOMIC DNA]</scope>
    <source>
        <strain evidence="10 11">B2638</strain>
    </source>
</reference>
<dbReference type="RefSeq" id="WP_243917808.1">
    <property type="nucleotide sequence ID" value="NZ_JALHLG010000003.1"/>
</dbReference>
<keyword evidence="4" id="KW-0997">Cell inner membrane</keyword>
<feature type="transmembrane region" description="Helical" evidence="8">
    <location>
        <begin position="342"/>
        <end position="367"/>
    </location>
</feature>
<gene>
    <name evidence="10" type="ORF">MTR66_03135</name>
</gene>
<feature type="transmembrane region" description="Helical" evidence="8">
    <location>
        <begin position="569"/>
        <end position="591"/>
    </location>
</feature>
<evidence type="ECO:0000256" key="4">
    <source>
        <dbReference type="ARBA" id="ARBA00022519"/>
    </source>
</evidence>
<dbReference type="PROSITE" id="PS50928">
    <property type="entry name" value="ABC_TM1"/>
    <property type="match status" value="1"/>
</dbReference>
<feature type="transmembrane region" description="Helical" evidence="8">
    <location>
        <begin position="297"/>
        <end position="321"/>
    </location>
</feature>
<dbReference type="InterPro" id="IPR035906">
    <property type="entry name" value="MetI-like_sf"/>
</dbReference>
<feature type="transmembrane region" description="Helical" evidence="8">
    <location>
        <begin position="441"/>
        <end position="460"/>
    </location>
</feature>
<evidence type="ECO:0000256" key="2">
    <source>
        <dbReference type="ARBA" id="ARBA00022448"/>
    </source>
</evidence>
<keyword evidence="2" id="KW-0813">Transport</keyword>
<accession>A0ABT0BLG8</accession>
<dbReference type="PANTHER" id="PTHR43357:SF4">
    <property type="entry name" value="INNER MEMBRANE ABC TRANSPORTER PERMEASE PROTEIN YDCV"/>
    <property type="match status" value="1"/>
</dbReference>
<feature type="transmembrane region" description="Helical" evidence="8">
    <location>
        <begin position="520"/>
        <end position="541"/>
    </location>
</feature>
<evidence type="ECO:0000256" key="1">
    <source>
        <dbReference type="ARBA" id="ARBA00004429"/>
    </source>
</evidence>
<name>A0ABT0BLG8_9SPHN</name>
<dbReference type="Proteomes" id="UP001202281">
    <property type="component" value="Unassembled WGS sequence"/>
</dbReference>
<protein>
    <submittedName>
        <fullName evidence="10">ABC transporter permease subunit</fullName>
    </submittedName>
</protein>
<evidence type="ECO:0000256" key="5">
    <source>
        <dbReference type="ARBA" id="ARBA00022692"/>
    </source>
</evidence>
<keyword evidence="6 8" id="KW-1133">Transmembrane helix</keyword>
<evidence type="ECO:0000256" key="8">
    <source>
        <dbReference type="SAM" id="Phobius"/>
    </source>
</evidence>
<sequence length="603" mass="62703">MARAVRIMITGAAYLSPGRNFRREPAAGKPRAQPAKRRLGSSGFALRYFPAGFAILLAGPIAIGLAGAALPAFGCHPALGPCRWSLAPWHALFGDPGFAPALRLTLFTGFGATFAAAAIAIGAVAALHDTSLFARIRLWLAPVLAVPFASFAAGLAFLAAPSGFVARLFSPWATGWDTPPDLLIVNDPRGLALLAALALKESLFLILMLIAAEGQTQASGALRTARTMGYGTMRGWMLTVLPQVYPQIRLPVYAVLAASLTSIDAAIVLGPAAPAPLAPLTLAWYGFFEEASQAKAAAAAFFQLVLALLAIGLWRVLELALTALARPILSCGVRQGFGEKALAALGTGGLAAALAATAGSALTLALWSVSGRWSWPDALPETFTLAMWSADASALPTLAGNTLALALSTSIAATLAAVLWLEGAPGSGTASGTARRQAIVYLPLLVPQISFLFGLQYLWNRLWIDGTFLAVALSHLLIVFPYVLLVLSEPYRALDPRIAITARTLGAGRMRTLLRIKLPLLARPLAIAAAVGFSVSTSLYLPTVFAGAGRVPTLTTEAVALASGADRRAAGMVGLVLTVLPFLALLAALAMPGRGARRARSIA</sequence>